<evidence type="ECO:0000313" key="1">
    <source>
        <dbReference type="EMBL" id="CAG9539030.1"/>
    </source>
</evidence>
<protein>
    <submittedName>
        <fullName evidence="1">Uncharacterized protein</fullName>
    </submittedName>
</protein>
<dbReference type="Proteomes" id="UP000746747">
    <property type="component" value="Unassembled WGS sequence"/>
</dbReference>
<dbReference type="EMBL" id="CAKAEH010001737">
    <property type="protein sequence ID" value="CAG9539030.1"/>
    <property type="molecule type" value="Genomic_DNA"/>
</dbReference>
<proteinExistence type="predicted"/>
<reference evidence="1" key="1">
    <citation type="submission" date="2021-09" db="EMBL/GenBank/DDBJ databases">
        <authorList>
            <consortium name="Pathogen Informatics"/>
        </authorList>
    </citation>
    <scope>NUCLEOTIDE SEQUENCE</scope>
</reference>
<name>A0A8J2Q8V6_9BILA</name>
<keyword evidence="2" id="KW-1185">Reference proteome</keyword>
<organism evidence="1 2">
    <name type="scientific">Cercopithifilaria johnstoni</name>
    <dbReference type="NCBI Taxonomy" id="2874296"/>
    <lineage>
        <taxon>Eukaryota</taxon>
        <taxon>Metazoa</taxon>
        <taxon>Ecdysozoa</taxon>
        <taxon>Nematoda</taxon>
        <taxon>Chromadorea</taxon>
        <taxon>Rhabditida</taxon>
        <taxon>Spirurina</taxon>
        <taxon>Spiruromorpha</taxon>
        <taxon>Filarioidea</taxon>
        <taxon>Onchocercidae</taxon>
        <taxon>Cercopithifilaria</taxon>
    </lineage>
</organism>
<gene>
    <name evidence="1" type="ORF">CJOHNSTONI_LOCUS8674</name>
</gene>
<evidence type="ECO:0000313" key="2">
    <source>
        <dbReference type="Proteomes" id="UP000746747"/>
    </source>
</evidence>
<dbReference type="AlphaFoldDB" id="A0A8J2Q8V6"/>
<comment type="caution">
    <text evidence="1">The sequence shown here is derived from an EMBL/GenBank/DDBJ whole genome shotgun (WGS) entry which is preliminary data.</text>
</comment>
<sequence>MCFSFGDTISFLWMSPRSKIHVCLDSTFIITAEIDEKLDEQQVVVDLLPHTSLYKLAPESQDSATKMLAVQKEWNENDNIVRQNREMMRKSLVTVRQLNPAHMEQILEAIKNPPNIFARNFSS</sequence>
<accession>A0A8J2Q8V6</accession>